<comment type="caution">
    <text evidence="2">The sequence shown here is derived from an EMBL/GenBank/DDBJ whole genome shotgun (WGS) entry which is preliminary data.</text>
</comment>
<organism evidence="2 3">
    <name type="scientific">Aestuariivirga litoralis</name>
    <dbReference type="NCBI Taxonomy" id="2650924"/>
    <lineage>
        <taxon>Bacteria</taxon>
        <taxon>Pseudomonadati</taxon>
        <taxon>Pseudomonadota</taxon>
        <taxon>Alphaproteobacteria</taxon>
        <taxon>Hyphomicrobiales</taxon>
        <taxon>Aestuariivirgaceae</taxon>
        <taxon>Aestuariivirga</taxon>
    </lineage>
</organism>
<sequence length="64" mass="7115">MGELDGWAVALGQTACRYLSRNDHDTLYQTICSDGSSAAGWKLVFFAVVFVLVSFGLWRLFRPA</sequence>
<dbReference type="AlphaFoldDB" id="A0A2W2AP26"/>
<evidence type="ECO:0000313" key="2">
    <source>
        <dbReference type="EMBL" id="PZF77195.1"/>
    </source>
</evidence>
<protein>
    <submittedName>
        <fullName evidence="2">Uncharacterized protein</fullName>
    </submittedName>
</protein>
<name>A0A2W2AP26_9HYPH</name>
<evidence type="ECO:0000256" key="1">
    <source>
        <dbReference type="SAM" id="Phobius"/>
    </source>
</evidence>
<keyword evidence="3" id="KW-1185">Reference proteome</keyword>
<keyword evidence="1" id="KW-0472">Membrane</keyword>
<dbReference type="Proteomes" id="UP000248795">
    <property type="component" value="Unassembled WGS sequence"/>
</dbReference>
<evidence type="ECO:0000313" key="3">
    <source>
        <dbReference type="Proteomes" id="UP000248795"/>
    </source>
</evidence>
<keyword evidence="1" id="KW-1133">Transmembrane helix</keyword>
<keyword evidence="1" id="KW-0812">Transmembrane</keyword>
<proteinExistence type="predicted"/>
<gene>
    <name evidence="2" type="ORF">DK847_07655</name>
</gene>
<feature type="transmembrane region" description="Helical" evidence="1">
    <location>
        <begin position="43"/>
        <end position="61"/>
    </location>
</feature>
<dbReference type="EMBL" id="QKVK01000003">
    <property type="protein sequence ID" value="PZF77195.1"/>
    <property type="molecule type" value="Genomic_DNA"/>
</dbReference>
<accession>A0A2W2AP26</accession>
<reference evidence="3" key="1">
    <citation type="submission" date="2018-06" db="EMBL/GenBank/DDBJ databases">
        <title>Aestuariibacter litoralis strain KCTC 52945T.</title>
        <authorList>
            <person name="Li X."/>
            <person name="Salam N."/>
            <person name="Li J.-L."/>
            <person name="Chen Y.-M."/>
            <person name="Yang Z.-W."/>
            <person name="Zhang L.-Y."/>
            <person name="Han M.-X."/>
            <person name="Xiao M."/>
            <person name="Li W.-J."/>
        </authorList>
    </citation>
    <scope>NUCLEOTIDE SEQUENCE [LARGE SCALE GENOMIC DNA]</scope>
    <source>
        <strain evidence="3">KCTC 52945</strain>
    </source>
</reference>
<dbReference type="RefSeq" id="WP_111197468.1">
    <property type="nucleotide sequence ID" value="NZ_QKVK01000003.1"/>
</dbReference>